<reference evidence="1" key="1">
    <citation type="journal article" date="2016" name="Nat. Genet.">
        <title>A high-quality carrot genome assembly provides new insights into carotenoid accumulation and asterid genome evolution.</title>
        <authorList>
            <person name="Iorizzo M."/>
            <person name="Ellison S."/>
            <person name="Senalik D."/>
            <person name="Zeng P."/>
            <person name="Satapoomin P."/>
            <person name="Huang J."/>
            <person name="Bowman M."/>
            <person name="Iovene M."/>
            <person name="Sanseverino W."/>
            <person name="Cavagnaro P."/>
            <person name="Yildiz M."/>
            <person name="Macko-Podgorni A."/>
            <person name="Moranska E."/>
            <person name="Grzebelus E."/>
            <person name="Grzebelus D."/>
            <person name="Ashrafi H."/>
            <person name="Zheng Z."/>
            <person name="Cheng S."/>
            <person name="Spooner D."/>
            <person name="Van Deynze A."/>
            <person name="Simon P."/>
        </authorList>
    </citation>
    <scope>NUCLEOTIDE SEQUENCE</scope>
    <source>
        <tissue evidence="1">Leaf</tissue>
    </source>
</reference>
<dbReference type="Gramene" id="KZM87277">
    <property type="protein sequence ID" value="KZM87277"/>
    <property type="gene ID" value="DCAR_024411"/>
</dbReference>
<gene>
    <name evidence="1" type="ORF">DCAR_0728208</name>
</gene>
<reference evidence="1" key="2">
    <citation type="submission" date="2022-03" db="EMBL/GenBank/DDBJ databases">
        <title>Draft title - Genomic analysis of global carrot germplasm unveils the trajectory of domestication and the origin of high carotenoid orange carrot.</title>
        <authorList>
            <person name="Iorizzo M."/>
            <person name="Ellison S."/>
            <person name="Senalik D."/>
            <person name="Macko-Podgorni A."/>
            <person name="Grzebelus D."/>
            <person name="Bostan H."/>
            <person name="Rolling W."/>
            <person name="Curaba J."/>
            <person name="Simon P."/>
        </authorList>
    </citation>
    <scope>NUCLEOTIDE SEQUENCE</scope>
    <source>
        <tissue evidence="1">Leaf</tissue>
    </source>
</reference>
<dbReference type="AlphaFoldDB" id="A0A164TAL0"/>
<evidence type="ECO:0000313" key="2">
    <source>
        <dbReference type="Proteomes" id="UP000077755"/>
    </source>
</evidence>
<dbReference type="Proteomes" id="UP000077755">
    <property type="component" value="Chromosome 7"/>
</dbReference>
<dbReference type="EMBL" id="CP093349">
    <property type="protein sequence ID" value="WOH08760.1"/>
    <property type="molecule type" value="Genomic_DNA"/>
</dbReference>
<organism evidence="1 2">
    <name type="scientific">Daucus carota subsp. sativus</name>
    <name type="common">Carrot</name>
    <dbReference type="NCBI Taxonomy" id="79200"/>
    <lineage>
        <taxon>Eukaryota</taxon>
        <taxon>Viridiplantae</taxon>
        <taxon>Streptophyta</taxon>
        <taxon>Embryophyta</taxon>
        <taxon>Tracheophyta</taxon>
        <taxon>Spermatophyta</taxon>
        <taxon>Magnoliopsida</taxon>
        <taxon>eudicotyledons</taxon>
        <taxon>Gunneridae</taxon>
        <taxon>Pentapetalae</taxon>
        <taxon>asterids</taxon>
        <taxon>campanulids</taxon>
        <taxon>Apiales</taxon>
        <taxon>Apiaceae</taxon>
        <taxon>Apioideae</taxon>
        <taxon>Scandiceae</taxon>
        <taxon>Daucinae</taxon>
        <taxon>Daucus</taxon>
        <taxon>Daucus sect. Daucus</taxon>
    </lineage>
</organism>
<keyword evidence="2" id="KW-1185">Reference proteome</keyword>
<proteinExistence type="predicted"/>
<accession>A0A164TAL0</accession>
<name>A0A164TAL0_DAUCS</name>
<protein>
    <submittedName>
        <fullName evidence="1">Uncharacterized protein</fullName>
    </submittedName>
</protein>
<sequence>MCTLFEIYSAQSHRMKVYEFLKIKEVLHAGSHGMDIIGPPQQANTSYGGKYETITLDENL</sequence>
<evidence type="ECO:0000313" key="1">
    <source>
        <dbReference type="EMBL" id="WOH08760.1"/>
    </source>
</evidence>